<feature type="domain" description="DDE Tnp4" evidence="3">
    <location>
        <begin position="4"/>
        <end position="64"/>
    </location>
</feature>
<keyword evidence="2" id="KW-0479">Metal-binding</keyword>
<evidence type="ECO:0000256" key="2">
    <source>
        <dbReference type="ARBA" id="ARBA00022723"/>
    </source>
</evidence>
<dbReference type="Proteomes" id="UP000814243">
    <property type="component" value="Unassembled WGS sequence"/>
</dbReference>
<evidence type="ECO:0000313" key="5">
    <source>
        <dbReference type="Proteomes" id="UP000814243"/>
    </source>
</evidence>
<organism evidence="4 5">
    <name type="scientific">Spodoptera exigua</name>
    <name type="common">Beet armyworm</name>
    <name type="synonym">Noctua fulgens</name>
    <dbReference type="NCBI Taxonomy" id="7107"/>
    <lineage>
        <taxon>Eukaryota</taxon>
        <taxon>Metazoa</taxon>
        <taxon>Ecdysozoa</taxon>
        <taxon>Arthropoda</taxon>
        <taxon>Hexapoda</taxon>
        <taxon>Insecta</taxon>
        <taxon>Pterygota</taxon>
        <taxon>Neoptera</taxon>
        <taxon>Endopterygota</taxon>
        <taxon>Lepidoptera</taxon>
        <taxon>Glossata</taxon>
        <taxon>Ditrysia</taxon>
        <taxon>Noctuoidea</taxon>
        <taxon>Noctuidae</taxon>
        <taxon>Amphipyrinae</taxon>
        <taxon>Spodoptera</taxon>
    </lineage>
</organism>
<comment type="caution">
    <text evidence="4">The sequence shown here is derived from an EMBL/GenBank/DDBJ whole genome shotgun (WGS) entry which is preliminary data.</text>
</comment>
<dbReference type="GO" id="GO:0046872">
    <property type="term" value="F:metal ion binding"/>
    <property type="evidence" value="ECO:0007669"/>
    <property type="project" value="UniProtKB-KW"/>
</dbReference>
<accession>A0A922M2E0</accession>
<reference evidence="4" key="1">
    <citation type="journal article" date="2021" name="G3 (Bethesda)">
        <title>Genome and transcriptome analysis of the beet armyworm Spodoptera exigua reveals targets for pest control. .</title>
        <authorList>
            <person name="Simon S."/>
            <person name="Breeschoten T."/>
            <person name="Jansen H.J."/>
            <person name="Dirks R.P."/>
            <person name="Schranz M.E."/>
            <person name="Ros V.I.D."/>
        </authorList>
    </citation>
    <scope>NUCLEOTIDE SEQUENCE</scope>
    <source>
        <strain evidence="4">TB_SE_WUR_2020</strain>
    </source>
</reference>
<dbReference type="InterPro" id="IPR027806">
    <property type="entry name" value="HARBI1_dom"/>
</dbReference>
<proteinExistence type="predicted"/>
<protein>
    <recommendedName>
        <fullName evidence="3">DDE Tnp4 domain-containing protein</fullName>
    </recommendedName>
</protein>
<gene>
    <name evidence="4" type="ORF">HF086_008629</name>
</gene>
<evidence type="ECO:0000313" key="4">
    <source>
        <dbReference type="EMBL" id="KAH9628688.1"/>
    </source>
</evidence>
<dbReference type="Pfam" id="PF13359">
    <property type="entry name" value="DDE_Tnp_4"/>
    <property type="match status" value="1"/>
</dbReference>
<name>A0A922M2E0_SPOEX</name>
<evidence type="ECO:0000256" key="1">
    <source>
        <dbReference type="ARBA" id="ARBA00001968"/>
    </source>
</evidence>
<dbReference type="EMBL" id="JACEFF010000898">
    <property type="protein sequence ID" value="KAH9628688.1"/>
    <property type="molecule type" value="Genomic_DNA"/>
</dbReference>
<evidence type="ECO:0000259" key="3">
    <source>
        <dbReference type="Pfam" id="PF13359"/>
    </source>
</evidence>
<comment type="cofactor">
    <cofactor evidence="1">
        <name>a divalent metal cation</name>
        <dbReference type="ChEBI" id="CHEBI:60240"/>
    </cofactor>
</comment>
<sequence length="121" mass="13937">MKPYQGVNLSTEEKVFNYRLSRARRIIENVFGILVSRFRVLEKPILTNLETVDVIICTCCALHNWLRKKSNSYITATCFDREDEQGNIQPGSWRSQIHALQSIGNQGSNHSAEIAREKREV</sequence>
<dbReference type="AlphaFoldDB" id="A0A922M2E0"/>